<dbReference type="InterPro" id="IPR046930">
    <property type="entry name" value="HTH_60"/>
</dbReference>
<gene>
    <name evidence="1" type="ORF">CSC2_09130</name>
</gene>
<protein>
    <submittedName>
        <fullName evidence="1">Uncharacterized protein</fullName>
    </submittedName>
</protein>
<accession>A0ABQ1E6I7</accession>
<organism evidence="1 2">
    <name type="scientific">Clostridium zeae</name>
    <dbReference type="NCBI Taxonomy" id="2759022"/>
    <lineage>
        <taxon>Bacteria</taxon>
        <taxon>Bacillati</taxon>
        <taxon>Bacillota</taxon>
        <taxon>Clostridia</taxon>
        <taxon>Eubacteriales</taxon>
        <taxon>Clostridiaceae</taxon>
        <taxon>Clostridium</taxon>
    </lineage>
</organism>
<name>A0ABQ1E6I7_9CLOT</name>
<dbReference type="RefSeq" id="WP_206868355.1">
    <property type="nucleotide sequence ID" value="NZ_BMBA01000001.1"/>
</dbReference>
<proteinExistence type="predicted"/>
<sequence>MEGISIVSTNLTDGDDFLRKKINALLQTYKLELKSLSKILGVDYTWLKDFIDRKK</sequence>
<dbReference type="Proteomes" id="UP000663802">
    <property type="component" value="Unassembled WGS sequence"/>
</dbReference>
<comment type="caution">
    <text evidence="1">The sequence shown here is derived from an EMBL/GenBank/DDBJ whole genome shotgun (WGS) entry which is preliminary data.</text>
</comment>
<evidence type="ECO:0000313" key="1">
    <source>
        <dbReference type="EMBL" id="GFZ30387.1"/>
    </source>
</evidence>
<dbReference type="EMBL" id="BMBA01000001">
    <property type="protein sequence ID" value="GFZ30387.1"/>
    <property type="molecule type" value="Genomic_DNA"/>
</dbReference>
<evidence type="ECO:0000313" key="2">
    <source>
        <dbReference type="Proteomes" id="UP000663802"/>
    </source>
</evidence>
<keyword evidence="2" id="KW-1185">Reference proteome</keyword>
<reference evidence="1 2" key="1">
    <citation type="journal article" date="2021" name="Int. J. Syst. Evol. Microbiol.">
        <title>Clostridium zeae sp. nov., isolated from corn silage.</title>
        <authorList>
            <person name="Kobayashi H."/>
            <person name="Tanizawa Y."/>
            <person name="Yagura M."/>
            <person name="Sakamoto M."/>
            <person name="Ohkuma M."/>
            <person name="Tohno M."/>
        </authorList>
    </citation>
    <scope>NUCLEOTIDE SEQUENCE [LARGE SCALE GENOMIC DNA]</scope>
    <source>
        <strain evidence="1 2">CSC2</strain>
    </source>
</reference>
<dbReference type="Pfam" id="PF20317">
    <property type="entry name" value="HTH_60"/>
    <property type="match status" value="1"/>
</dbReference>